<dbReference type="Pfam" id="PF00400">
    <property type="entry name" value="WD40"/>
    <property type="match status" value="3"/>
</dbReference>
<gene>
    <name evidence="15" type="ORF">GEV33_010555</name>
</gene>
<dbReference type="GO" id="GO:0005739">
    <property type="term" value="C:mitochondrion"/>
    <property type="evidence" value="ECO:0007669"/>
    <property type="project" value="UniProtKB-SubCell"/>
</dbReference>
<feature type="compositionally biased region" description="Basic and acidic residues" evidence="12">
    <location>
        <begin position="440"/>
        <end position="451"/>
    </location>
</feature>
<dbReference type="InterPro" id="IPR013525">
    <property type="entry name" value="ABC2_TM"/>
</dbReference>
<dbReference type="PROSITE" id="PS50082">
    <property type="entry name" value="WD_REPEATS_2"/>
    <property type="match status" value="3"/>
</dbReference>
<feature type="repeat" description="WD" evidence="11">
    <location>
        <begin position="938"/>
        <end position="964"/>
    </location>
</feature>
<dbReference type="InterPro" id="IPR051350">
    <property type="entry name" value="WD_repeat-ST_regulator"/>
</dbReference>
<feature type="transmembrane region" description="Helical" evidence="13">
    <location>
        <begin position="235"/>
        <end position="262"/>
    </location>
</feature>
<dbReference type="PANTHER" id="PTHR22838:SF0">
    <property type="entry name" value="WD REPEAT-CONTAINING PROTEIN 26"/>
    <property type="match status" value="1"/>
</dbReference>
<accession>A0A8J6HDT3</accession>
<dbReference type="GO" id="GO:0016020">
    <property type="term" value="C:membrane"/>
    <property type="evidence" value="ECO:0007669"/>
    <property type="project" value="UniProtKB-SubCell"/>
</dbReference>
<dbReference type="PROSITE" id="PS50896">
    <property type="entry name" value="LISH"/>
    <property type="match status" value="1"/>
</dbReference>
<proteinExistence type="predicted"/>
<evidence type="ECO:0000256" key="12">
    <source>
        <dbReference type="SAM" id="MobiDB-lite"/>
    </source>
</evidence>
<dbReference type="InterPro" id="IPR001680">
    <property type="entry name" value="WD40_rpt"/>
</dbReference>
<dbReference type="GO" id="GO:0043161">
    <property type="term" value="P:proteasome-mediated ubiquitin-dependent protein catabolic process"/>
    <property type="evidence" value="ECO:0007669"/>
    <property type="project" value="TreeGrafter"/>
</dbReference>
<evidence type="ECO:0000313" key="16">
    <source>
        <dbReference type="Proteomes" id="UP000719412"/>
    </source>
</evidence>
<dbReference type="PROSITE" id="PS50897">
    <property type="entry name" value="CTLH"/>
    <property type="match status" value="1"/>
</dbReference>
<comment type="subcellular location">
    <subcellularLocation>
        <location evidence="3">Cytoplasm</location>
    </subcellularLocation>
    <subcellularLocation>
        <location evidence="1">Membrane</location>
        <topology evidence="1">Multi-pass membrane protein</topology>
    </subcellularLocation>
    <subcellularLocation>
        <location evidence="2">Mitochondrion</location>
    </subcellularLocation>
</comment>
<comment type="caution">
    <text evidence="15">The sequence shown here is derived from an EMBL/GenBank/DDBJ whole genome shotgun (WGS) entry which is preliminary data.</text>
</comment>
<name>A0A8J6HDT3_TENMO</name>
<dbReference type="FunFam" id="2.130.10.10:FF:000087">
    <property type="entry name" value="WD repeat-containing protein 26 homolog"/>
    <property type="match status" value="1"/>
</dbReference>
<dbReference type="SMART" id="SM00668">
    <property type="entry name" value="CTLH"/>
    <property type="match status" value="1"/>
</dbReference>
<keyword evidence="5 11" id="KW-0853">WD repeat</keyword>
<dbReference type="InterPro" id="IPR015943">
    <property type="entry name" value="WD40/YVTN_repeat-like_dom_sf"/>
</dbReference>
<feature type="region of interest" description="Disordered" evidence="12">
    <location>
        <begin position="428"/>
        <end position="491"/>
    </location>
</feature>
<keyword evidence="16" id="KW-1185">Reference proteome</keyword>
<dbReference type="Gene3D" id="2.130.10.10">
    <property type="entry name" value="YVTN repeat-like/Quinoprotein amine dehydrogenase"/>
    <property type="match status" value="1"/>
</dbReference>
<dbReference type="Proteomes" id="UP000719412">
    <property type="component" value="Unassembled WGS sequence"/>
</dbReference>
<dbReference type="EMBL" id="JABDTM020026205">
    <property type="protein sequence ID" value="KAH0812237.1"/>
    <property type="molecule type" value="Genomic_DNA"/>
</dbReference>
<evidence type="ECO:0000256" key="13">
    <source>
        <dbReference type="SAM" id="Phobius"/>
    </source>
</evidence>
<dbReference type="SMART" id="SM00667">
    <property type="entry name" value="LisH"/>
    <property type="match status" value="1"/>
</dbReference>
<evidence type="ECO:0000256" key="9">
    <source>
        <dbReference type="ARBA" id="ARBA00023128"/>
    </source>
</evidence>
<evidence type="ECO:0000256" key="4">
    <source>
        <dbReference type="ARBA" id="ARBA00022490"/>
    </source>
</evidence>
<dbReference type="Pfam" id="PF01061">
    <property type="entry name" value="ABC2_membrane"/>
    <property type="match status" value="1"/>
</dbReference>
<dbReference type="InterPro" id="IPR006595">
    <property type="entry name" value="CTLH_C"/>
</dbReference>
<evidence type="ECO:0000256" key="7">
    <source>
        <dbReference type="ARBA" id="ARBA00022737"/>
    </source>
</evidence>
<dbReference type="InterPro" id="IPR036322">
    <property type="entry name" value="WD40_repeat_dom_sf"/>
</dbReference>
<protein>
    <recommendedName>
        <fullName evidence="14">CTLH domain-containing protein</fullName>
    </recommendedName>
</protein>
<evidence type="ECO:0000256" key="6">
    <source>
        <dbReference type="ARBA" id="ARBA00022692"/>
    </source>
</evidence>
<dbReference type="AlphaFoldDB" id="A0A8J6HDT3"/>
<dbReference type="SUPFAM" id="SSF50978">
    <property type="entry name" value="WD40 repeat-like"/>
    <property type="match status" value="1"/>
</dbReference>
<feature type="transmembrane region" description="Helical" evidence="13">
    <location>
        <begin position="194"/>
        <end position="215"/>
    </location>
</feature>
<organism evidence="15 16">
    <name type="scientific">Tenebrio molitor</name>
    <name type="common">Yellow mealworm beetle</name>
    <dbReference type="NCBI Taxonomy" id="7067"/>
    <lineage>
        <taxon>Eukaryota</taxon>
        <taxon>Metazoa</taxon>
        <taxon>Ecdysozoa</taxon>
        <taxon>Arthropoda</taxon>
        <taxon>Hexapoda</taxon>
        <taxon>Insecta</taxon>
        <taxon>Pterygota</taxon>
        <taxon>Neoptera</taxon>
        <taxon>Endopterygota</taxon>
        <taxon>Coleoptera</taxon>
        <taxon>Polyphaga</taxon>
        <taxon>Cucujiformia</taxon>
        <taxon>Tenebrionidae</taxon>
        <taxon>Tenebrio</taxon>
    </lineage>
</organism>
<feature type="transmembrane region" description="Helical" evidence="13">
    <location>
        <begin position="274"/>
        <end position="297"/>
    </location>
</feature>
<evidence type="ECO:0000256" key="3">
    <source>
        <dbReference type="ARBA" id="ARBA00004496"/>
    </source>
</evidence>
<dbReference type="GO" id="GO:0034657">
    <property type="term" value="C:GID complex"/>
    <property type="evidence" value="ECO:0007669"/>
    <property type="project" value="TreeGrafter"/>
</dbReference>
<feature type="repeat" description="WD" evidence="11">
    <location>
        <begin position="965"/>
        <end position="997"/>
    </location>
</feature>
<reference evidence="15" key="1">
    <citation type="journal article" date="2020" name="J Insects Food Feed">
        <title>The yellow mealworm (Tenebrio molitor) genome: a resource for the emerging insects as food and feed industry.</title>
        <authorList>
            <person name="Eriksson T."/>
            <person name="Andere A."/>
            <person name="Kelstrup H."/>
            <person name="Emery V."/>
            <person name="Picard C."/>
        </authorList>
    </citation>
    <scope>NUCLEOTIDE SEQUENCE</scope>
    <source>
        <strain evidence="15">Stoneville</strain>
        <tissue evidence="15">Whole head</tissue>
    </source>
</reference>
<keyword evidence="10 13" id="KW-0472">Membrane</keyword>
<evidence type="ECO:0000313" key="15">
    <source>
        <dbReference type="EMBL" id="KAH0812237.1"/>
    </source>
</evidence>
<dbReference type="InterPro" id="IPR006594">
    <property type="entry name" value="LisH"/>
</dbReference>
<keyword evidence="8 13" id="KW-1133">Transmembrane helix</keyword>
<dbReference type="InterPro" id="IPR019775">
    <property type="entry name" value="WD40_repeat_CS"/>
</dbReference>
<reference evidence="15" key="2">
    <citation type="submission" date="2021-08" db="EMBL/GenBank/DDBJ databases">
        <authorList>
            <person name="Eriksson T."/>
        </authorList>
    </citation>
    <scope>NUCLEOTIDE SEQUENCE</scope>
    <source>
        <strain evidence="15">Stoneville</strain>
        <tissue evidence="15">Whole head</tissue>
    </source>
</reference>
<evidence type="ECO:0000256" key="8">
    <source>
        <dbReference type="ARBA" id="ARBA00022989"/>
    </source>
</evidence>
<dbReference type="PANTHER" id="PTHR22838">
    <property type="entry name" value="WD REPEAT PROTEIN 26-RELATED"/>
    <property type="match status" value="1"/>
</dbReference>
<feature type="domain" description="CTLH" evidence="14">
    <location>
        <begin position="529"/>
        <end position="588"/>
    </location>
</feature>
<evidence type="ECO:0000256" key="10">
    <source>
        <dbReference type="ARBA" id="ARBA00023136"/>
    </source>
</evidence>
<dbReference type="PROSITE" id="PS00678">
    <property type="entry name" value="WD_REPEATS_1"/>
    <property type="match status" value="1"/>
</dbReference>
<dbReference type="Pfam" id="PF17814">
    <property type="entry name" value="LisH_TPL"/>
    <property type="match status" value="1"/>
</dbReference>
<evidence type="ECO:0000256" key="5">
    <source>
        <dbReference type="ARBA" id="ARBA00022574"/>
    </source>
</evidence>
<dbReference type="InterPro" id="IPR054532">
    <property type="entry name" value="TPL_SMU1_LisH-like"/>
</dbReference>
<keyword evidence="7" id="KW-0677">Repeat</keyword>
<keyword evidence="4" id="KW-0963">Cytoplasm</keyword>
<evidence type="ECO:0000259" key="14">
    <source>
        <dbReference type="PROSITE" id="PS50897"/>
    </source>
</evidence>
<evidence type="ECO:0000256" key="1">
    <source>
        <dbReference type="ARBA" id="ARBA00004141"/>
    </source>
</evidence>
<evidence type="ECO:0000256" key="2">
    <source>
        <dbReference type="ARBA" id="ARBA00004173"/>
    </source>
</evidence>
<keyword evidence="9" id="KW-0496">Mitochondrion</keyword>
<sequence>MFDHLYMLAEGQCIYRGNVSGLVPFLSTMGLECPSYHNPADYVMEVACGEHGDYVQKLVVAVNAGRCNNFAQKSDLHGKIISNDIAKETIPLKPPCETIPVPNGFSKTPISTPATCTTSLLDSSENLPQIEKSGFPTSGFLQFWILLKRTIYITLRDKTLTRMRLVAHFIIGILLGLIYYDIGNNAAKVMSNAGCLFFTTMFTMFTAMMPTILTFPMEMSVFVREHLNYWYSLKAYYFAKTLADIPFQIVLTACYVMGVYYLTSQPLEAKRFAMVLLISVLTALVSQSFGLLVGAAFNIEAGVFLGPISTIPLVLFSGFFANLDDIPFYLTWVPYMSYVKYSFEATMIAIYGLGRPKLVCQVDYCHFKSPTKFLEQMAMKDDMLTFTIDVVVLCGLFVVLRDIEYNVIVEIHQVDYLVIRIVSHSIVHGSSDSSGDDGGEPPRKKTRRDTNTVDSTTMQAASNGCVQNGAPSSSNGASENGHEDTSNGPALHLTQTNQDIVRLIGQYLKNEGLTRTADSLMAESGCRLDHPAAAKFRQHVMDGDWTKADHDLQELHSLIGSSSSLMEMKFLLLEQKYLEYLEDARVLDALHVLRNELTPLQHNTSRVHQLSSYMMCSNTQELHERTNWDGKGLKSRTILMDKLQTYLPPSVMLPPTRLNTLLNQALELQTLHCSHHNTAQTISLDNASLLVDHCCARDSFPTHTIQILNDHCDEVWFCQFSPDGTKLATGSKDTNVIIWDVNPETCTLSLKKILEGHNYGASYISWNPDSVHLIACGPEESPEVWLWNIETEKFLKVSQSPEDALACCAWHKDGTKFVVGGIRGHFYQCDMEGNVMDSWEGVRVNGLWCRKDGKTVIASDTHHRIRGYIFEELSDHQILQEDHAIMSFTVDKNDKLALLNVATQGVHLWDLNDKCLVRRYQGVTQGHFTIHSTFGGANQDFIASGSEDNQVYIWHIRNEQPIATLTGHTRTVNCVAWNPVYPQMLVSVSDDCTVRVWGPKDKVPKPSGKHS</sequence>
<feature type="compositionally biased region" description="Polar residues" evidence="12">
    <location>
        <begin position="452"/>
        <end position="478"/>
    </location>
</feature>
<dbReference type="SMART" id="SM00320">
    <property type="entry name" value="WD40"/>
    <property type="match status" value="5"/>
</dbReference>
<dbReference type="GO" id="GO:0140359">
    <property type="term" value="F:ABC-type transporter activity"/>
    <property type="evidence" value="ECO:0007669"/>
    <property type="project" value="InterPro"/>
</dbReference>
<dbReference type="PROSITE" id="PS50294">
    <property type="entry name" value="WD_REPEATS_REGION"/>
    <property type="match status" value="2"/>
</dbReference>
<feature type="transmembrane region" description="Helical" evidence="13">
    <location>
        <begin position="165"/>
        <end position="182"/>
    </location>
</feature>
<keyword evidence="6 13" id="KW-0812">Transmembrane</keyword>
<feature type="repeat" description="WD" evidence="11">
    <location>
        <begin position="708"/>
        <end position="749"/>
    </location>
</feature>
<evidence type="ECO:0000256" key="11">
    <source>
        <dbReference type="PROSITE-ProRule" id="PRU00221"/>
    </source>
</evidence>
<feature type="transmembrane region" description="Helical" evidence="13">
    <location>
        <begin position="303"/>
        <end position="323"/>
    </location>
</feature>